<protein>
    <submittedName>
        <fullName evidence="2">MBL fold metallo-hydrolase</fullName>
    </submittedName>
</protein>
<dbReference type="PIRSF" id="PIRSF038896">
    <property type="entry name" value="NAPE-PLD"/>
    <property type="match status" value="1"/>
</dbReference>
<feature type="domain" description="Metallo-beta-lactamase" evidence="1">
    <location>
        <begin position="127"/>
        <end position="320"/>
    </location>
</feature>
<name>A0A951MBP0_9BACT</name>
<dbReference type="SUPFAM" id="SSF56281">
    <property type="entry name" value="Metallo-hydrolase/oxidoreductase"/>
    <property type="match status" value="1"/>
</dbReference>
<organism evidence="2 3">
    <name type="scientific">Arthrospiribacter ruber</name>
    <dbReference type="NCBI Taxonomy" id="2487934"/>
    <lineage>
        <taxon>Bacteria</taxon>
        <taxon>Pseudomonadati</taxon>
        <taxon>Bacteroidota</taxon>
        <taxon>Cytophagia</taxon>
        <taxon>Cytophagales</taxon>
        <taxon>Cyclobacteriaceae</taxon>
        <taxon>Arthrospiribacter</taxon>
    </lineage>
</organism>
<proteinExistence type="predicted"/>
<dbReference type="PANTHER" id="PTHR15032:SF4">
    <property type="entry name" value="N-ACYL-PHOSPHATIDYLETHANOLAMINE-HYDROLYZING PHOSPHOLIPASE D"/>
    <property type="match status" value="1"/>
</dbReference>
<evidence type="ECO:0000259" key="1">
    <source>
        <dbReference type="Pfam" id="PF12706"/>
    </source>
</evidence>
<dbReference type="InterPro" id="IPR001279">
    <property type="entry name" value="Metallo-B-lactamas"/>
</dbReference>
<comment type="caution">
    <text evidence="2">The sequence shown here is derived from an EMBL/GenBank/DDBJ whole genome shotgun (WGS) entry which is preliminary data.</text>
</comment>
<evidence type="ECO:0000313" key="3">
    <source>
        <dbReference type="Proteomes" id="UP000727490"/>
    </source>
</evidence>
<sequence length="375" mass="42549">MNQFLNILKSVMILFLSSLLLLAVGGLLFLQHPRFGKAPSGDRLEKIRQSPQFKNGKFENFSPTPMLSEGYSMAGIIIDQYFKSHPNREPKAIIPSTKTDLLTLSPEENVLVWFGHSSYFMQLEGKRFLVDPVLSGNASPIPGSLKAFQGTDQYAVSDFPQIDYLLISHDHYDHLDYSTILGLREKVNTVLCGLGVGSHFEHWGYSPSVIIEKDWDETVEFGELKIHTTKARHFSGRSMRRNNTLWLSYVIETAKLKIFVGGDSGYDSHLTEIGQLHGPFDLAILENGQYNVAWDKIHFMPHQVIAAASDLQAKRVLPVHSSKFRLAMHPWNEPLREVSRFALEQGIPLITPLIGEKVNIDDETQTFRPWWTEVK</sequence>
<gene>
    <name evidence="2" type="ORF">EGN73_03880</name>
</gene>
<dbReference type="InterPro" id="IPR024884">
    <property type="entry name" value="NAPE-PLD"/>
</dbReference>
<dbReference type="EMBL" id="RPHB01000002">
    <property type="protein sequence ID" value="MBW3466947.1"/>
    <property type="molecule type" value="Genomic_DNA"/>
</dbReference>
<reference evidence="2 3" key="1">
    <citation type="journal article" date="2020" name="Syst. Appl. Microbiol.">
        <title>Arthrospiribacter ruber gen. nov., sp. nov., a novel bacterium isolated from Arthrospira cultures.</title>
        <authorList>
            <person name="Waleron M."/>
            <person name="Misztak A."/>
            <person name="Waleron M.M."/>
            <person name="Furmaniak M."/>
            <person name="Mrozik A."/>
            <person name="Waleron K."/>
        </authorList>
    </citation>
    <scope>NUCLEOTIDE SEQUENCE [LARGE SCALE GENOMIC DNA]</scope>
    <source>
        <strain evidence="2 3">DPMB0001</strain>
    </source>
</reference>
<dbReference type="InterPro" id="IPR036866">
    <property type="entry name" value="RibonucZ/Hydroxyglut_hydro"/>
</dbReference>
<evidence type="ECO:0000313" key="2">
    <source>
        <dbReference type="EMBL" id="MBW3466947.1"/>
    </source>
</evidence>
<keyword evidence="3" id="KW-1185">Reference proteome</keyword>
<dbReference type="Proteomes" id="UP000727490">
    <property type="component" value="Unassembled WGS sequence"/>
</dbReference>
<accession>A0A951MBP0</accession>
<dbReference type="GO" id="GO:0005737">
    <property type="term" value="C:cytoplasm"/>
    <property type="evidence" value="ECO:0007669"/>
    <property type="project" value="TreeGrafter"/>
</dbReference>
<dbReference type="AlphaFoldDB" id="A0A951MBP0"/>
<dbReference type="PANTHER" id="PTHR15032">
    <property type="entry name" value="N-ACYL-PHOSPHATIDYLETHANOLAMINE-HYDROLYZING PHOSPHOLIPASE D"/>
    <property type="match status" value="1"/>
</dbReference>
<dbReference type="GO" id="GO:0008270">
    <property type="term" value="F:zinc ion binding"/>
    <property type="evidence" value="ECO:0007669"/>
    <property type="project" value="InterPro"/>
</dbReference>
<dbReference type="Pfam" id="PF12706">
    <property type="entry name" value="Lactamase_B_2"/>
    <property type="match status" value="1"/>
</dbReference>
<dbReference type="GO" id="GO:0070290">
    <property type="term" value="F:N-acylphosphatidylethanolamine-specific phospholipase D activity"/>
    <property type="evidence" value="ECO:0007669"/>
    <property type="project" value="InterPro"/>
</dbReference>
<dbReference type="Gene3D" id="3.60.15.10">
    <property type="entry name" value="Ribonuclease Z/Hydroxyacylglutathione hydrolase-like"/>
    <property type="match status" value="1"/>
</dbReference>